<dbReference type="Gene3D" id="2.60.40.3620">
    <property type="match status" value="2"/>
</dbReference>
<evidence type="ECO:0000313" key="4">
    <source>
        <dbReference type="Proteomes" id="UP000095517"/>
    </source>
</evidence>
<feature type="domain" description="SusE outer membrane protein" evidence="2">
    <location>
        <begin position="25"/>
        <end position="130"/>
    </location>
</feature>
<dbReference type="EMBL" id="CYZH01000009">
    <property type="protein sequence ID" value="CUO42206.1"/>
    <property type="molecule type" value="Genomic_DNA"/>
</dbReference>
<dbReference type="GO" id="GO:2001070">
    <property type="term" value="F:starch binding"/>
    <property type="evidence" value="ECO:0007669"/>
    <property type="project" value="InterPro"/>
</dbReference>
<dbReference type="RefSeq" id="WP_022275332.1">
    <property type="nucleotide sequence ID" value="NZ_CABIXA010000009.1"/>
</dbReference>
<dbReference type="STRING" id="338188.ERS852397_01991"/>
<sequence>MKTKIYIALTALLAGFVFNSCTSDEMETDKGSESLVLSVSSEVVELDQLMSDREAFHFAWTAGSNYGTDSRISYVLEMDLKGNNFAGGLKKDIGATDSRILAFNHKEMNDLLAEVWNSSLDETLEFEARVTAAVLGHEEFTQVSPVVTFKLTPYIERYLNLWMIGGATVGGWSLDNATPMESIEDEPNGFVWEGVLLSGELKFVLQKTSFVPSFNKDGEDENKLVYRESDDEPDEKFMISTPGNYRIKLNLSTLDIEITDLGGEMVYPNLWMIGSATTGGWSLDDATKMTPIADEPNGFVWEGELRTGELKFVTQQSDFYPSFGRDGSDENKLIYRQDENDGPDNKFNIKRGASYRVKVNLNTLDIEITNLDGEEPDNSEFWMIGTAAGETPIAMTKDDSNPELFTYNGELQDGTFRISKDKEGTEVVTEEKQTYKSKYVVTFNVGSQDLTVEQIVVYEKVWAMGEAVSGDFAWKNVKELTQSNSNKNEFVYEGELGTGQIKFPLQCGDYDGLFFVAEEDNKGVYDEFTGSCYLSSDKGDNKWYMNNAGTFKVTINTYKKEIHFQKK</sequence>
<dbReference type="Proteomes" id="UP000095517">
    <property type="component" value="Unassembled WGS sequence"/>
</dbReference>
<accession>A0A174F066</accession>
<evidence type="ECO:0000313" key="3">
    <source>
        <dbReference type="EMBL" id="CUO42206.1"/>
    </source>
</evidence>
<dbReference type="Pfam" id="PF14292">
    <property type="entry name" value="SusE"/>
    <property type="match status" value="1"/>
</dbReference>
<dbReference type="InterPro" id="IPR025970">
    <property type="entry name" value="SusE"/>
</dbReference>
<dbReference type="GO" id="GO:0019867">
    <property type="term" value="C:outer membrane"/>
    <property type="evidence" value="ECO:0007669"/>
    <property type="project" value="InterPro"/>
</dbReference>
<protein>
    <recommendedName>
        <fullName evidence="2">SusE outer membrane protein domain-containing protein</fullName>
    </recommendedName>
</protein>
<reference evidence="3 4" key="1">
    <citation type="submission" date="2015-09" db="EMBL/GenBank/DDBJ databases">
        <authorList>
            <consortium name="Pathogen Informatics"/>
        </authorList>
    </citation>
    <scope>NUCLEOTIDE SEQUENCE [LARGE SCALE GENOMIC DNA]</scope>
    <source>
        <strain evidence="3 4">2789STDY5608840</strain>
    </source>
</reference>
<gene>
    <name evidence="3" type="ORF">ERS852397_01991</name>
</gene>
<name>A0A174F066_9BACE</name>
<feature type="chain" id="PRO_5008021241" description="SusE outer membrane protein domain-containing protein" evidence="1">
    <location>
        <begin position="23"/>
        <end position="567"/>
    </location>
</feature>
<dbReference type="AlphaFoldDB" id="A0A174F066"/>
<feature type="signal peptide" evidence="1">
    <location>
        <begin position="1"/>
        <end position="22"/>
    </location>
</feature>
<evidence type="ECO:0000259" key="2">
    <source>
        <dbReference type="Pfam" id="PF14292"/>
    </source>
</evidence>
<proteinExistence type="predicted"/>
<keyword evidence="1" id="KW-0732">Signal</keyword>
<organism evidence="3 4">
    <name type="scientific">Bacteroides finegoldii</name>
    <dbReference type="NCBI Taxonomy" id="338188"/>
    <lineage>
        <taxon>Bacteria</taxon>
        <taxon>Pseudomonadati</taxon>
        <taxon>Bacteroidota</taxon>
        <taxon>Bacteroidia</taxon>
        <taxon>Bacteroidales</taxon>
        <taxon>Bacteroidaceae</taxon>
        <taxon>Bacteroides</taxon>
    </lineage>
</organism>
<evidence type="ECO:0000256" key="1">
    <source>
        <dbReference type="SAM" id="SignalP"/>
    </source>
</evidence>